<proteinExistence type="predicted"/>
<dbReference type="OrthoDB" id="7694315at2759"/>
<gene>
    <name evidence="1" type="ORF">EAI_06665</name>
</gene>
<dbReference type="EMBL" id="GL450682">
    <property type="protein sequence ID" value="EFN80647.1"/>
    <property type="molecule type" value="Genomic_DNA"/>
</dbReference>
<evidence type="ECO:0000313" key="1">
    <source>
        <dbReference type="EMBL" id="EFN80647.1"/>
    </source>
</evidence>
<protein>
    <recommendedName>
        <fullName evidence="3">C2H2-type domain-containing protein</fullName>
    </recommendedName>
</protein>
<keyword evidence="2" id="KW-1185">Reference proteome</keyword>
<dbReference type="Proteomes" id="UP000008237">
    <property type="component" value="Unassembled WGS sequence"/>
</dbReference>
<evidence type="ECO:0008006" key="3">
    <source>
        <dbReference type="Google" id="ProtNLM"/>
    </source>
</evidence>
<dbReference type="InParanoid" id="E2BUI3"/>
<dbReference type="OMA" id="CRKERIP"/>
<evidence type="ECO:0000313" key="2">
    <source>
        <dbReference type="Proteomes" id="UP000008237"/>
    </source>
</evidence>
<reference evidence="1 2" key="1">
    <citation type="journal article" date="2010" name="Science">
        <title>Genomic comparison of the ants Camponotus floridanus and Harpegnathos saltator.</title>
        <authorList>
            <person name="Bonasio R."/>
            <person name="Zhang G."/>
            <person name="Ye C."/>
            <person name="Mutti N.S."/>
            <person name="Fang X."/>
            <person name="Qin N."/>
            <person name="Donahue G."/>
            <person name="Yang P."/>
            <person name="Li Q."/>
            <person name="Li C."/>
            <person name="Zhang P."/>
            <person name="Huang Z."/>
            <person name="Berger S.L."/>
            <person name="Reinberg D."/>
            <person name="Wang J."/>
            <person name="Liebig J."/>
        </authorList>
    </citation>
    <scope>NUCLEOTIDE SEQUENCE [LARGE SCALE GENOMIC DNA]</scope>
    <source>
        <strain evidence="1 2">R22 G/1</strain>
    </source>
</reference>
<accession>E2BUI3</accession>
<name>E2BUI3_HARSA</name>
<dbReference type="AlphaFoldDB" id="E2BUI3"/>
<dbReference type="PANTHER" id="PTHR31511:SF12">
    <property type="entry name" value="RHO TERMINATION FACTOR N-TERMINAL DOMAIN-CONTAINING PROTEIN"/>
    <property type="match status" value="1"/>
</dbReference>
<sequence length="111" mass="13189">MEKHVNLLHIPDPRNDNTGHFAWIKNLSRLISSQLSKKEHKKHICDRCLHYYSSSEKLESHTVDCQKMNNCAITLPNDDNKWLSFTNYCRKKWVPFIVYVDLECIMEKAPR</sequence>
<dbReference type="PANTHER" id="PTHR31511">
    <property type="entry name" value="PROTEIN CBG23764"/>
    <property type="match status" value="1"/>
</dbReference>
<organism evidence="2">
    <name type="scientific">Harpegnathos saltator</name>
    <name type="common">Jerdon's jumping ant</name>
    <dbReference type="NCBI Taxonomy" id="610380"/>
    <lineage>
        <taxon>Eukaryota</taxon>
        <taxon>Metazoa</taxon>
        <taxon>Ecdysozoa</taxon>
        <taxon>Arthropoda</taxon>
        <taxon>Hexapoda</taxon>
        <taxon>Insecta</taxon>
        <taxon>Pterygota</taxon>
        <taxon>Neoptera</taxon>
        <taxon>Endopterygota</taxon>
        <taxon>Hymenoptera</taxon>
        <taxon>Apocrita</taxon>
        <taxon>Aculeata</taxon>
        <taxon>Formicoidea</taxon>
        <taxon>Formicidae</taxon>
        <taxon>Ponerinae</taxon>
        <taxon>Ponerini</taxon>
        <taxon>Harpegnathos</taxon>
    </lineage>
</organism>